<accession>A0ABV3UWK6</accession>
<evidence type="ECO:0000313" key="5">
    <source>
        <dbReference type="Proteomes" id="UP001558353"/>
    </source>
</evidence>
<sequence length="266" mass="28888">MTDAMNNDSTDAVTDAVTDPSPGGNATAFLGAFNDIEAHLRRDLRAKPSDGFKWMVNLSHRKHRLSDAQRSALMAFSDLRNAISHGEYRNGRPIADPLPETVADAERLARNLIDPPTVLGVLPDRKPVTVTPEDSVEKVFAVLAESTYSQFPVYAGGVERGRCTALLTTDAVAIWVAHDYGDDGRLEAKTVADVLEWAGSRDMPYFMPRTVTVQDAVTALTIPGDDGLVPRALIITEHGRPDQKPLRVVGGADLPTLWAEVQLGSY</sequence>
<evidence type="ECO:0000256" key="2">
    <source>
        <dbReference type="SAM" id="MobiDB-lite"/>
    </source>
</evidence>
<proteinExistence type="predicted"/>
<feature type="compositionally biased region" description="Low complexity" evidence="2">
    <location>
        <begin position="10"/>
        <end position="19"/>
    </location>
</feature>
<dbReference type="InterPro" id="IPR000644">
    <property type="entry name" value="CBS_dom"/>
</dbReference>
<dbReference type="SUPFAM" id="SSF54631">
    <property type="entry name" value="CBS-domain pair"/>
    <property type="match status" value="1"/>
</dbReference>
<evidence type="ECO:0000256" key="1">
    <source>
        <dbReference type="PROSITE-ProRule" id="PRU00703"/>
    </source>
</evidence>
<dbReference type="Proteomes" id="UP001558353">
    <property type="component" value="Unassembled WGS sequence"/>
</dbReference>
<protein>
    <recommendedName>
        <fullName evidence="3">CBS domain-containing protein</fullName>
    </recommendedName>
</protein>
<dbReference type="PROSITE" id="PS51371">
    <property type="entry name" value="CBS"/>
    <property type="match status" value="1"/>
</dbReference>
<organism evidence="4 5">
    <name type="scientific">Corynebacterium xerosis</name>
    <dbReference type="NCBI Taxonomy" id="1725"/>
    <lineage>
        <taxon>Bacteria</taxon>
        <taxon>Bacillati</taxon>
        <taxon>Actinomycetota</taxon>
        <taxon>Actinomycetes</taxon>
        <taxon>Mycobacteriales</taxon>
        <taxon>Corynebacteriaceae</taxon>
        <taxon>Corynebacterium</taxon>
    </lineage>
</organism>
<reference evidence="4 5" key="1">
    <citation type="journal article" date="2024" name="Fungal Genet. Biol.">
        <title>The porcine skin microbiome exhibits broad fungal antagonism.</title>
        <authorList>
            <person name="De La Cruz K.F."/>
            <person name="Townsend E.C."/>
            <person name="Alex Cheong J.Z."/>
            <person name="Salamzade R."/>
            <person name="Liu A."/>
            <person name="Sandstrom S."/>
            <person name="Davila E."/>
            <person name="Huang L."/>
            <person name="Xu K.H."/>
            <person name="Wu S.Y."/>
            <person name="Meudt J.J."/>
            <person name="Shanmuganayagam D."/>
            <person name="Gibson A.L.F."/>
            <person name="Kalan L.R."/>
        </authorList>
    </citation>
    <scope>NUCLEOTIDE SEQUENCE [LARGE SCALE GENOMIC DNA]</scope>
    <source>
        <strain evidence="4 5">LK2569</strain>
    </source>
</reference>
<evidence type="ECO:0000259" key="3">
    <source>
        <dbReference type="PROSITE" id="PS51371"/>
    </source>
</evidence>
<comment type="caution">
    <text evidence="4">The sequence shown here is derived from an EMBL/GenBank/DDBJ whole genome shotgun (WGS) entry which is preliminary data.</text>
</comment>
<keyword evidence="1" id="KW-0129">CBS domain</keyword>
<dbReference type="EMBL" id="JAYWMA010000015">
    <property type="protein sequence ID" value="MEX3529575.1"/>
    <property type="molecule type" value="Genomic_DNA"/>
</dbReference>
<dbReference type="InterPro" id="IPR046342">
    <property type="entry name" value="CBS_dom_sf"/>
</dbReference>
<evidence type="ECO:0000313" key="4">
    <source>
        <dbReference type="EMBL" id="MEX3529575.1"/>
    </source>
</evidence>
<gene>
    <name evidence="4" type="ORF">VVR64_10955</name>
</gene>
<keyword evidence="5" id="KW-1185">Reference proteome</keyword>
<name>A0ABV3UWK6_9CORY</name>
<dbReference type="RefSeq" id="WP_231129812.1">
    <property type="nucleotide sequence ID" value="NZ_CP046322.1"/>
</dbReference>
<feature type="domain" description="CBS" evidence="3">
    <location>
        <begin position="123"/>
        <end position="184"/>
    </location>
</feature>
<feature type="region of interest" description="Disordered" evidence="2">
    <location>
        <begin position="1"/>
        <end position="20"/>
    </location>
</feature>